<dbReference type="KEGG" id="mbr:MONBRDRAFT_32548"/>
<dbReference type="PRINTS" id="PR00411">
    <property type="entry name" value="PNDRDTASEI"/>
</dbReference>
<keyword evidence="5" id="KW-0053">Apoptosis</keyword>
<dbReference type="eggNOG" id="KOG1346">
    <property type="taxonomic scope" value="Eukaryota"/>
</dbReference>
<keyword evidence="13" id="KW-1133">Transmembrane helix</keyword>
<dbReference type="AlphaFoldDB" id="A9V087"/>
<evidence type="ECO:0000256" key="8">
    <source>
        <dbReference type="ARBA" id="ARBA00023002"/>
    </source>
</evidence>
<keyword evidence="10" id="KW-0496">Mitochondrion</keyword>
<sequence length="747" mass="80077">MSVHYHGVCANIHLSLSLRLPLSLYLLSSLFSLLSSLFSLLSSLFSLSLSLSLFSLSSLSLSLSHTFLSHSLSLSLSLSLTNSPLSLLFAKQATTWYQFLLASSCSREPVRMMNALRLCGRQTVGSLRQGVARGSARRIPSTFTRGMAYQPGGDSHVSPTLIAAATGLAGLAGYMHFSGMEPNVVPLNLPEEAVVDTPAAATPFPTEPQASDAVPASEAEAQPATTEAPASEAAAVPPATEVAEATEEDTGVIEVPYLIIGGGTAAYFAMRGIKDKDKDAKACHSCTTKRILIVTAEDSAPYARTPLSKELWFRDEDRDDLRFKDWSGRERDIFYRNDSFFADPKDLNTAESGVALLKKTEAKALSIRDKLVALSDGRIVKYNKVLIATGGSPKNIPALEGEAFGDRVVLYRTIEDFKRLKALSDQGKTVAVVGGGFLGSELAVALATNAKKQGSKGTVYQVYPEQGNMAQVLPEYLQKWTTARVSEVGVAIKPNSRVSGAAIKDDKVELRMESGETMTADYVLVAVGLKPNTGLAEDAGLEVDPVKGGVLVNSELEARRDVFVAGDVASFYDMSLGRRREEHHDHAAVSGRLAGENMAGARRPYAHQSMFWSDLGPKIGYEAIGIIDSSLKTVGVWAKATDADTPQAATQQGNIRAGVDEANPSAASGQEGSDKKVAGAAAESKGDAPQFGKGVVFYLRDDRVVGCVLWNVFGKIPVARKVIREGKKISDASELQKIFKLHEEEQH</sequence>
<dbReference type="InterPro" id="IPR050446">
    <property type="entry name" value="FAD-oxidoreductase/Apoptosis"/>
</dbReference>
<dbReference type="SMART" id="SM01353">
    <property type="entry name" value="AIF_C"/>
    <property type="match status" value="1"/>
</dbReference>
<comment type="similarity">
    <text evidence="3">Belongs to the FAD-dependent oxidoreductase family.</text>
</comment>
<evidence type="ECO:0000259" key="14">
    <source>
        <dbReference type="Pfam" id="PF07992"/>
    </source>
</evidence>
<dbReference type="PANTHER" id="PTHR43557">
    <property type="entry name" value="APOPTOSIS-INDUCING FACTOR 1"/>
    <property type="match status" value="1"/>
</dbReference>
<dbReference type="Pfam" id="PF14721">
    <property type="entry name" value="AIF_C"/>
    <property type="match status" value="1"/>
</dbReference>
<evidence type="ECO:0000256" key="4">
    <source>
        <dbReference type="ARBA" id="ARBA00022630"/>
    </source>
</evidence>
<evidence type="ECO:0000256" key="5">
    <source>
        <dbReference type="ARBA" id="ARBA00022703"/>
    </source>
</evidence>
<dbReference type="Gene3D" id="3.50.50.60">
    <property type="entry name" value="FAD/NAD(P)-binding domain"/>
    <property type="match status" value="2"/>
</dbReference>
<evidence type="ECO:0000256" key="13">
    <source>
        <dbReference type="SAM" id="Phobius"/>
    </source>
</evidence>
<evidence type="ECO:0000256" key="11">
    <source>
        <dbReference type="ARBA" id="ARBA00047786"/>
    </source>
</evidence>
<dbReference type="Gene3D" id="3.30.390.30">
    <property type="match status" value="1"/>
</dbReference>
<evidence type="ECO:0000256" key="9">
    <source>
        <dbReference type="ARBA" id="ARBA00023027"/>
    </source>
</evidence>
<evidence type="ECO:0000256" key="1">
    <source>
        <dbReference type="ARBA" id="ARBA00001974"/>
    </source>
</evidence>
<feature type="compositionally biased region" description="Low complexity" evidence="12">
    <location>
        <begin position="200"/>
        <end position="243"/>
    </location>
</feature>
<feature type="domain" description="FAD/NAD(P)-binding" evidence="14">
    <location>
        <begin position="257"/>
        <end position="587"/>
    </location>
</feature>
<dbReference type="RefSeq" id="XP_001746219.1">
    <property type="nucleotide sequence ID" value="XM_001746167.1"/>
</dbReference>
<comment type="catalytic activity">
    <reaction evidence="11">
        <text>A + NADH + H(+) = AH2 + NAD(+)</text>
        <dbReference type="Rhea" id="RHEA:11356"/>
        <dbReference type="ChEBI" id="CHEBI:13193"/>
        <dbReference type="ChEBI" id="CHEBI:15378"/>
        <dbReference type="ChEBI" id="CHEBI:17499"/>
        <dbReference type="ChEBI" id="CHEBI:57540"/>
        <dbReference type="ChEBI" id="CHEBI:57945"/>
    </reaction>
</comment>
<dbReference type="InterPro" id="IPR036188">
    <property type="entry name" value="FAD/NAD-bd_sf"/>
</dbReference>
<dbReference type="PANTHER" id="PTHR43557:SF4">
    <property type="entry name" value="APOPTOSIS-INDUCING FACTOR 1, MITOCHONDRIAL"/>
    <property type="match status" value="1"/>
</dbReference>
<keyword evidence="13" id="KW-0812">Transmembrane</keyword>
<keyword evidence="6" id="KW-0274">FAD</keyword>
<keyword evidence="7" id="KW-0809">Transit peptide</keyword>
<evidence type="ECO:0000256" key="6">
    <source>
        <dbReference type="ARBA" id="ARBA00022827"/>
    </source>
</evidence>
<keyword evidence="8" id="KW-0560">Oxidoreductase</keyword>
<dbReference type="OMA" id="RSIFFEH"/>
<proteinExistence type="inferred from homology"/>
<evidence type="ECO:0000313" key="17">
    <source>
        <dbReference type="Proteomes" id="UP000001357"/>
    </source>
</evidence>
<dbReference type="FunCoup" id="A9V087">
    <property type="interactions" value="1163"/>
</dbReference>
<dbReference type="InParanoid" id="A9V087"/>
<dbReference type="GO" id="GO:0006915">
    <property type="term" value="P:apoptotic process"/>
    <property type="evidence" value="ECO:0000318"/>
    <property type="project" value="GO_Central"/>
</dbReference>
<keyword evidence="13" id="KW-0472">Membrane</keyword>
<dbReference type="STRING" id="81824.A9V087"/>
<reference evidence="16 17" key="1">
    <citation type="journal article" date="2008" name="Nature">
        <title>The genome of the choanoflagellate Monosiga brevicollis and the origin of metazoans.</title>
        <authorList>
            <consortium name="JGI Sequencing"/>
            <person name="King N."/>
            <person name="Westbrook M.J."/>
            <person name="Young S.L."/>
            <person name="Kuo A."/>
            <person name="Abedin M."/>
            <person name="Chapman J."/>
            <person name="Fairclough S."/>
            <person name="Hellsten U."/>
            <person name="Isogai Y."/>
            <person name="Letunic I."/>
            <person name="Marr M."/>
            <person name="Pincus D."/>
            <person name="Putnam N."/>
            <person name="Rokas A."/>
            <person name="Wright K.J."/>
            <person name="Zuzow R."/>
            <person name="Dirks W."/>
            <person name="Good M."/>
            <person name="Goodstein D."/>
            <person name="Lemons D."/>
            <person name="Li W."/>
            <person name="Lyons J.B."/>
            <person name="Morris A."/>
            <person name="Nichols S."/>
            <person name="Richter D.J."/>
            <person name="Salamov A."/>
            <person name="Bork P."/>
            <person name="Lim W.A."/>
            <person name="Manning G."/>
            <person name="Miller W.T."/>
            <person name="McGinnis W."/>
            <person name="Shapiro H."/>
            <person name="Tjian R."/>
            <person name="Grigoriev I.V."/>
            <person name="Rokhsar D."/>
        </authorList>
    </citation>
    <scope>NUCLEOTIDE SEQUENCE [LARGE SCALE GENOMIC DNA]</scope>
    <source>
        <strain evidence="17">MX1 / ATCC 50154</strain>
    </source>
</reference>
<evidence type="ECO:0008006" key="18">
    <source>
        <dbReference type="Google" id="ProtNLM"/>
    </source>
</evidence>
<comment type="subcellular location">
    <subcellularLocation>
        <location evidence="2">Mitochondrion</location>
    </subcellularLocation>
</comment>
<dbReference type="PRINTS" id="PR00368">
    <property type="entry name" value="FADPNR"/>
</dbReference>
<dbReference type="GeneID" id="5891392"/>
<dbReference type="GO" id="GO:0160203">
    <property type="term" value="P:mitochondrial disulfide relay system"/>
    <property type="evidence" value="ECO:0000318"/>
    <property type="project" value="GO_Central"/>
</dbReference>
<feature type="region of interest" description="Disordered" evidence="12">
    <location>
        <begin position="200"/>
        <end position="247"/>
    </location>
</feature>
<dbReference type="GO" id="GO:0005739">
    <property type="term" value="C:mitochondrion"/>
    <property type="evidence" value="ECO:0000318"/>
    <property type="project" value="GO_Central"/>
</dbReference>
<dbReference type="Proteomes" id="UP000001357">
    <property type="component" value="Unassembled WGS sequence"/>
</dbReference>
<protein>
    <recommendedName>
        <fullName evidence="18">FAD/NAD(P)-binding domain-containing protein</fullName>
    </recommendedName>
</protein>
<evidence type="ECO:0000256" key="10">
    <source>
        <dbReference type="ARBA" id="ARBA00023128"/>
    </source>
</evidence>
<evidence type="ECO:0000256" key="3">
    <source>
        <dbReference type="ARBA" id="ARBA00006442"/>
    </source>
</evidence>
<dbReference type="GO" id="GO:0071949">
    <property type="term" value="F:FAD binding"/>
    <property type="evidence" value="ECO:0000318"/>
    <property type="project" value="GO_Central"/>
</dbReference>
<evidence type="ECO:0000256" key="12">
    <source>
        <dbReference type="SAM" id="MobiDB-lite"/>
    </source>
</evidence>
<dbReference type="Pfam" id="PF07992">
    <property type="entry name" value="Pyr_redox_2"/>
    <property type="match status" value="1"/>
</dbReference>
<dbReference type="InterPro" id="IPR029324">
    <property type="entry name" value="AIF_C"/>
</dbReference>
<evidence type="ECO:0000313" key="16">
    <source>
        <dbReference type="EMBL" id="EDQ89114.1"/>
    </source>
</evidence>
<name>A9V087_MONBE</name>
<keyword evidence="17" id="KW-1185">Reference proteome</keyword>
<gene>
    <name evidence="16" type="ORF">MONBRDRAFT_32548</name>
</gene>
<feature type="region of interest" description="Disordered" evidence="12">
    <location>
        <begin position="646"/>
        <end position="686"/>
    </location>
</feature>
<evidence type="ECO:0000259" key="15">
    <source>
        <dbReference type="Pfam" id="PF14721"/>
    </source>
</evidence>
<keyword evidence="9" id="KW-0520">NAD</keyword>
<organism evidence="16 17">
    <name type="scientific">Monosiga brevicollis</name>
    <name type="common">Choanoflagellate</name>
    <dbReference type="NCBI Taxonomy" id="81824"/>
    <lineage>
        <taxon>Eukaryota</taxon>
        <taxon>Choanoflagellata</taxon>
        <taxon>Craspedida</taxon>
        <taxon>Salpingoecidae</taxon>
        <taxon>Monosiga</taxon>
    </lineage>
</organism>
<dbReference type="SUPFAM" id="SSF51905">
    <property type="entry name" value="FAD/NAD(P)-binding domain"/>
    <property type="match status" value="1"/>
</dbReference>
<evidence type="ECO:0000256" key="2">
    <source>
        <dbReference type="ARBA" id="ARBA00004173"/>
    </source>
</evidence>
<dbReference type="SUPFAM" id="SSF55424">
    <property type="entry name" value="FAD/NAD-linked reductases, dimerisation (C-terminal) domain"/>
    <property type="match status" value="1"/>
</dbReference>
<feature type="domain" description="Mitochondrial apoptosis-inducing factor C-terminal" evidence="15">
    <location>
        <begin position="594"/>
        <end position="725"/>
    </location>
</feature>
<dbReference type="GO" id="GO:0016174">
    <property type="term" value="F:NAD(P)H oxidase H2O2-forming activity"/>
    <property type="evidence" value="ECO:0000318"/>
    <property type="project" value="GO_Central"/>
</dbReference>
<comment type="cofactor">
    <cofactor evidence="1">
        <name>FAD</name>
        <dbReference type="ChEBI" id="CHEBI:57692"/>
    </cofactor>
</comment>
<evidence type="ECO:0000256" key="7">
    <source>
        <dbReference type="ARBA" id="ARBA00022946"/>
    </source>
</evidence>
<feature type="transmembrane region" description="Helical" evidence="13">
    <location>
        <begin position="24"/>
        <end position="47"/>
    </location>
</feature>
<dbReference type="EMBL" id="CH991552">
    <property type="protein sequence ID" value="EDQ89114.1"/>
    <property type="molecule type" value="Genomic_DNA"/>
</dbReference>
<accession>A9V087</accession>
<dbReference type="InterPro" id="IPR023753">
    <property type="entry name" value="FAD/NAD-binding_dom"/>
</dbReference>
<dbReference type="InterPro" id="IPR016156">
    <property type="entry name" value="FAD/NAD-linked_Rdtase_dimer_sf"/>
</dbReference>
<keyword evidence="4" id="KW-0285">Flavoprotein</keyword>
<dbReference type="GO" id="GO:0046983">
    <property type="term" value="F:protein dimerization activity"/>
    <property type="evidence" value="ECO:0007669"/>
    <property type="project" value="InterPro"/>
</dbReference>